<dbReference type="Pfam" id="PF03900">
    <property type="entry name" value="Porphobil_deamC"/>
    <property type="match status" value="1"/>
</dbReference>
<feature type="modified residue" description="S-(dipyrrolylmethanemethyl)cysteine" evidence="8">
    <location>
        <position position="248"/>
    </location>
</feature>
<dbReference type="EC" id="2.5.1.61" evidence="8"/>
<evidence type="ECO:0000259" key="10">
    <source>
        <dbReference type="Pfam" id="PF03900"/>
    </source>
</evidence>
<evidence type="ECO:0000256" key="4">
    <source>
        <dbReference type="ARBA" id="ARBA00011245"/>
    </source>
</evidence>
<dbReference type="EMBL" id="RYZH01000083">
    <property type="protein sequence ID" value="RUL81807.1"/>
    <property type="molecule type" value="Genomic_DNA"/>
</dbReference>
<dbReference type="PRINTS" id="PR00151">
    <property type="entry name" value="PORPHBDMNASE"/>
</dbReference>
<dbReference type="PANTHER" id="PTHR11557">
    <property type="entry name" value="PORPHOBILINOGEN DEAMINASE"/>
    <property type="match status" value="1"/>
</dbReference>
<dbReference type="InterPro" id="IPR036803">
    <property type="entry name" value="Porphobilinogen_deaminase_C_sf"/>
</dbReference>
<name>A0A432MCJ4_9BACT</name>
<comment type="subunit">
    <text evidence="4 8">Monomer.</text>
</comment>
<dbReference type="GO" id="GO:0006782">
    <property type="term" value="P:protoporphyrinogen IX biosynthetic process"/>
    <property type="evidence" value="ECO:0007669"/>
    <property type="project" value="UniProtKB-UniRule"/>
</dbReference>
<evidence type="ECO:0000256" key="2">
    <source>
        <dbReference type="ARBA" id="ARBA00004735"/>
    </source>
</evidence>
<dbReference type="RefSeq" id="WP_126728081.1">
    <property type="nucleotide sequence ID" value="NZ_RYZH01000083.1"/>
</dbReference>
<dbReference type="NCBIfam" id="TIGR00212">
    <property type="entry name" value="hemC"/>
    <property type="match status" value="1"/>
</dbReference>
<comment type="function">
    <text evidence="1 8">Tetrapolymerization of the monopyrrole PBG into the hydroxymethylbilane pre-uroporphyrinogen in several discrete steps.</text>
</comment>
<evidence type="ECO:0000256" key="7">
    <source>
        <dbReference type="ARBA" id="ARBA00048169"/>
    </source>
</evidence>
<dbReference type="PANTHER" id="PTHR11557:SF0">
    <property type="entry name" value="PORPHOBILINOGEN DEAMINASE"/>
    <property type="match status" value="1"/>
</dbReference>
<proteinExistence type="inferred from homology"/>
<dbReference type="PIRSF" id="PIRSF001438">
    <property type="entry name" value="4pyrrol_synth_OHMeBilane_synth"/>
    <property type="match status" value="1"/>
</dbReference>
<evidence type="ECO:0000256" key="8">
    <source>
        <dbReference type="HAMAP-Rule" id="MF_00260"/>
    </source>
</evidence>
<evidence type="ECO:0000313" key="12">
    <source>
        <dbReference type="Proteomes" id="UP000280296"/>
    </source>
</evidence>
<evidence type="ECO:0000313" key="11">
    <source>
        <dbReference type="EMBL" id="RUL81807.1"/>
    </source>
</evidence>
<feature type="domain" description="Porphobilinogen deaminase N-terminal" evidence="9">
    <location>
        <begin position="11"/>
        <end position="218"/>
    </location>
</feature>
<dbReference type="AlphaFoldDB" id="A0A432MCJ4"/>
<dbReference type="FunFam" id="3.40.190.10:FF:000086">
    <property type="entry name" value="Probable porphobilinogen deaminase"/>
    <property type="match status" value="1"/>
</dbReference>
<keyword evidence="12" id="KW-1185">Reference proteome</keyword>
<dbReference type="Pfam" id="PF01379">
    <property type="entry name" value="Porphobil_deam"/>
    <property type="match status" value="1"/>
</dbReference>
<keyword evidence="6 8" id="KW-0627">Porphyrin biosynthesis</keyword>
<organism evidence="11 12">
    <name type="scientific">Tautonia sociabilis</name>
    <dbReference type="NCBI Taxonomy" id="2080755"/>
    <lineage>
        <taxon>Bacteria</taxon>
        <taxon>Pseudomonadati</taxon>
        <taxon>Planctomycetota</taxon>
        <taxon>Planctomycetia</taxon>
        <taxon>Isosphaerales</taxon>
        <taxon>Isosphaeraceae</taxon>
        <taxon>Tautonia</taxon>
    </lineage>
</organism>
<dbReference type="Proteomes" id="UP000280296">
    <property type="component" value="Unassembled WGS sequence"/>
</dbReference>
<reference evidence="11 12" key="1">
    <citation type="submission" date="2018-12" db="EMBL/GenBank/DDBJ databases">
        <authorList>
            <person name="Toschakov S.V."/>
        </authorList>
    </citation>
    <scope>NUCLEOTIDE SEQUENCE [LARGE SCALE GENOMIC DNA]</scope>
    <source>
        <strain evidence="11 12">GM2012</strain>
    </source>
</reference>
<evidence type="ECO:0000259" key="9">
    <source>
        <dbReference type="Pfam" id="PF01379"/>
    </source>
</evidence>
<keyword evidence="5 8" id="KW-0808">Transferase</keyword>
<comment type="caution">
    <text evidence="11">The sequence shown here is derived from an EMBL/GenBank/DDBJ whole genome shotgun (WGS) entry which is preliminary data.</text>
</comment>
<protein>
    <recommendedName>
        <fullName evidence="8">Porphobilinogen deaminase</fullName>
        <shortName evidence="8">PBG</shortName>
        <ecNumber evidence="8">2.5.1.61</ecNumber>
    </recommendedName>
    <alternativeName>
        <fullName evidence="8">Hydroxymethylbilane synthase</fullName>
        <shortName evidence="8">HMBS</shortName>
    </alternativeName>
    <alternativeName>
        <fullName evidence="8">Pre-uroporphyrinogen synthase</fullName>
    </alternativeName>
</protein>
<dbReference type="Gene3D" id="3.30.160.40">
    <property type="entry name" value="Porphobilinogen deaminase, C-terminal domain"/>
    <property type="match status" value="1"/>
</dbReference>
<dbReference type="OrthoDB" id="9810298at2"/>
<dbReference type="FunFam" id="3.40.190.10:FF:000005">
    <property type="entry name" value="Porphobilinogen deaminase"/>
    <property type="match status" value="1"/>
</dbReference>
<comment type="cofactor">
    <cofactor evidence="8">
        <name>dipyrromethane</name>
        <dbReference type="ChEBI" id="CHEBI:60342"/>
    </cofactor>
    <text evidence="8">Binds 1 dipyrromethane group covalently.</text>
</comment>
<accession>A0A432MCJ4</accession>
<dbReference type="InterPro" id="IPR000860">
    <property type="entry name" value="HemC"/>
</dbReference>
<comment type="miscellaneous">
    <text evidence="8">The porphobilinogen subunits are added to the dipyrromethane group.</text>
</comment>
<gene>
    <name evidence="8" type="primary">hemC</name>
    <name evidence="11" type="ORF">TsocGM_24430</name>
</gene>
<evidence type="ECO:0000256" key="1">
    <source>
        <dbReference type="ARBA" id="ARBA00002869"/>
    </source>
</evidence>
<evidence type="ECO:0000256" key="6">
    <source>
        <dbReference type="ARBA" id="ARBA00023244"/>
    </source>
</evidence>
<dbReference type="InterPro" id="IPR022418">
    <property type="entry name" value="Porphobilinogen_deaminase_C"/>
</dbReference>
<comment type="catalytic activity">
    <reaction evidence="7 8">
        <text>4 porphobilinogen + H2O = hydroxymethylbilane + 4 NH4(+)</text>
        <dbReference type="Rhea" id="RHEA:13185"/>
        <dbReference type="ChEBI" id="CHEBI:15377"/>
        <dbReference type="ChEBI" id="CHEBI:28938"/>
        <dbReference type="ChEBI" id="CHEBI:57845"/>
        <dbReference type="ChEBI" id="CHEBI:58126"/>
        <dbReference type="EC" id="2.5.1.61"/>
    </reaction>
</comment>
<evidence type="ECO:0000256" key="3">
    <source>
        <dbReference type="ARBA" id="ARBA00005638"/>
    </source>
</evidence>
<feature type="domain" description="Porphobilinogen deaminase C-terminal" evidence="10">
    <location>
        <begin position="233"/>
        <end position="307"/>
    </location>
</feature>
<comment type="pathway">
    <text evidence="2">Porphyrin-containing compound metabolism; protoporphyrin-IX biosynthesis; coproporphyrinogen-III from 5-aminolevulinate: step 2/4.</text>
</comment>
<dbReference type="SUPFAM" id="SSF54782">
    <property type="entry name" value="Porphobilinogen deaminase (hydroxymethylbilane synthase), C-terminal domain"/>
    <property type="match status" value="1"/>
</dbReference>
<evidence type="ECO:0000256" key="5">
    <source>
        <dbReference type="ARBA" id="ARBA00022679"/>
    </source>
</evidence>
<dbReference type="GO" id="GO:0004418">
    <property type="term" value="F:hydroxymethylbilane synthase activity"/>
    <property type="evidence" value="ECO:0007669"/>
    <property type="project" value="UniProtKB-UniRule"/>
</dbReference>
<reference evidence="11 12" key="2">
    <citation type="submission" date="2019-01" db="EMBL/GenBank/DDBJ databases">
        <title>Tautonia sociabilis, a novel thermotolerant planctomycete of Isosphaeraceae family, isolated from a 4000 m deep subterranean habitat.</title>
        <authorList>
            <person name="Kovaleva O.L."/>
            <person name="Elcheninov A.G."/>
            <person name="Van Heerden E."/>
            <person name="Toshchakov S.V."/>
            <person name="Novikov A."/>
            <person name="Bonch-Osmolovskaya E.A."/>
            <person name="Kublanov I.V."/>
        </authorList>
    </citation>
    <scope>NUCLEOTIDE SEQUENCE [LARGE SCALE GENOMIC DNA]</scope>
    <source>
        <strain evidence="11 12">GM2012</strain>
    </source>
</reference>
<comment type="similarity">
    <text evidence="3 8">Belongs to the HMBS family.</text>
</comment>
<dbReference type="GO" id="GO:0005737">
    <property type="term" value="C:cytoplasm"/>
    <property type="evidence" value="ECO:0007669"/>
    <property type="project" value="UniProtKB-UniRule"/>
</dbReference>
<dbReference type="HAMAP" id="MF_00260">
    <property type="entry name" value="Porphobil_deam"/>
    <property type="match status" value="1"/>
</dbReference>
<dbReference type="InterPro" id="IPR022417">
    <property type="entry name" value="Porphobilin_deaminase_N"/>
</dbReference>
<sequence length="329" mass="35079">MMGAVHEGQVVRIGTRGSALARWQSEWVADRLRAAHPGLVVELVEIRTRGDRDRNSPLAQIAGGTGLFTKEIQRALLERSVEIAVHSLKDLPTQGPDALTLGAVPEREAPGDALIAPRHRTLDALPAGASVGTGSLRRKAMLRHARPDLVVVDIRGNVETRLARATTGELDAVVLAESGLHRLGLDGHITDRLGPPRFLPAVGQGALGIECRRDDDATIALLSPLDHPPTRRAVLAERACLAALEGGCMVPLAAWGRDLGHEGEDEDRLALDVSVFDPDGRERLDCSRTGPRSDPSSLGLLVAEALRSSGADRLLHLARQAPPPRATDG</sequence>
<dbReference type="Gene3D" id="3.40.190.10">
    <property type="entry name" value="Periplasmic binding protein-like II"/>
    <property type="match status" value="2"/>
</dbReference>
<dbReference type="SUPFAM" id="SSF53850">
    <property type="entry name" value="Periplasmic binding protein-like II"/>
    <property type="match status" value="1"/>
</dbReference>